<feature type="binding site" evidence="1">
    <location>
        <position position="142"/>
    </location>
    <ligand>
        <name>Mn(2+)</name>
        <dbReference type="ChEBI" id="CHEBI:29035"/>
        <label>2</label>
    </ligand>
</feature>
<feature type="binding site" evidence="1">
    <location>
        <position position="140"/>
    </location>
    <ligand>
        <name>Mn(2+)</name>
        <dbReference type="ChEBI" id="CHEBI:29035"/>
        <label>2</label>
    </ligand>
</feature>
<dbReference type="PANTHER" id="PTHR30575">
    <property type="entry name" value="PEPTIDASE M20"/>
    <property type="match status" value="1"/>
</dbReference>
<dbReference type="Proteomes" id="UP001595898">
    <property type="component" value="Unassembled WGS sequence"/>
</dbReference>
<feature type="domain" description="Peptidase M20 dimerisation" evidence="2">
    <location>
        <begin position="240"/>
        <end position="330"/>
    </location>
</feature>
<accession>A0ABD5PV26</accession>
<dbReference type="RefSeq" id="WP_250140902.1">
    <property type="nucleotide sequence ID" value="NZ_JALIQP010000003.1"/>
</dbReference>
<comment type="cofactor">
    <cofactor evidence="1">
        <name>Mn(2+)</name>
        <dbReference type="ChEBI" id="CHEBI:29035"/>
    </cofactor>
    <text evidence="1">The Mn(2+) ion enhances activity.</text>
</comment>
<dbReference type="PANTHER" id="PTHR30575:SF3">
    <property type="entry name" value="PEPTIDASE M20 DIMERISATION DOMAIN-CONTAINING PROTEIN"/>
    <property type="match status" value="1"/>
</dbReference>
<comment type="caution">
    <text evidence="3">The sequence shown here is derived from an EMBL/GenBank/DDBJ whole genome shotgun (WGS) entry which is preliminary data.</text>
</comment>
<dbReference type="Pfam" id="PF07687">
    <property type="entry name" value="M20_dimer"/>
    <property type="match status" value="1"/>
</dbReference>
<organism evidence="3 4">
    <name type="scientific">Halosolutus amylolyticus</name>
    <dbReference type="NCBI Taxonomy" id="2932267"/>
    <lineage>
        <taxon>Archaea</taxon>
        <taxon>Methanobacteriati</taxon>
        <taxon>Methanobacteriota</taxon>
        <taxon>Stenosarchaea group</taxon>
        <taxon>Halobacteria</taxon>
        <taxon>Halobacteriales</taxon>
        <taxon>Natrialbaceae</taxon>
        <taxon>Halosolutus</taxon>
    </lineage>
</organism>
<proteinExistence type="predicted"/>
<evidence type="ECO:0000259" key="2">
    <source>
        <dbReference type="Pfam" id="PF07687"/>
    </source>
</evidence>
<dbReference type="AlphaFoldDB" id="A0ABD5PV26"/>
<keyword evidence="1" id="KW-0479">Metal-binding</keyword>
<sequence length="441" mass="46576">MTDSDLVTLRRDLHRKPEPAWREFYTTARIVEELQSRVDLDALHVGPDAIVADQRMGVPDAAELAAWHDRAREAGADPDLLDDLEGGHTGAVAVVERGEGPTVGLRVDIDGLPRPESDDPDHAPAAAGFRSEHEGAMHACGHDAHATIGIGVLERIAESGEGLDGSRSSSEQGSDGDFAGTLKVFFQPAEEVIGGGKSMAKSEHLADVDYLLALHIGLDHPTGEIVAGIDGFLAVRHLDATITGESAHAGGHPEQGRNAVQAMATAVGNLYGIPRHNDGATRVNAGVVEAGSASNVIPEEAYMQVEVRGETTDLMEYMTENAERVLRSAAEMHECDVETEIGAEAPSATSDEELVSIVADAAGRVDGVENVLERDRLGGSEDATYLMREVQQNGGLACYVGVGTDHPGGHHTATFDVDEDSIGHGIETIAGAIERIARDQP</sequence>
<dbReference type="InterPro" id="IPR011650">
    <property type="entry name" value="Peptidase_M20_dimer"/>
</dbReference>
<name>A0ABD5PV26_9EURY</name>
<reference evidence="3 4" key="1">
    <citation type="journal article" date="2019" name="Int. J. Syst. Evol. Microbiol.">
        <title>The Global Catalogue of Microorganisms (GCM) 10K type strain sequencing project: providing services to taxonomists for standard genome sequencing and annotation.</title>
        <authorList>
            <consortium name="The Broad Institute Genomics Platform"/>
            <consortium name="The Broad Institute Genome Sequencing Center for Infectious Disease"/>
            <person name="Wu L."/>
            <person name="Ma J."/>
        </authorList>
    </citation>
    <scope>NUCLEOTIDE SEQUENCE [LARGE SCALE GENOMIC DNA]</scope>
    <source>
        <strain evidence="3 4">WLHS5</strain>
    </source>
</reference>
<dbReference type="NCBIfam" id="TIGR01891">
    <property type="entry name" value="amidohydrolases"/>
    <property type="match status" value="1"/>
</dbReference>
<dbReference type="Pfam" id="PF01546">
    <property type="entry name" value="Peptidase_M20"/>
    <property type="match status" value="1"/>
</dbReference>
<dbReference type="InterPro" id="IPR002933">
    <property type="entry name" value="Peptidase_M20"/>
</dbReference>
<dbReference type="EMBL" id="JBHSFA010000011">
    <property type="protein sequence ID" value="MFC4544160.1"/>
    <property type="molecule type" value="Genomic_DNA"/>
</dbReference>
<dbReference type="SUPFAM" id="SSF53187">
    <property type="entry name" value="Zn-dependent exopeptidases"/>
    <property type="match status" value="1"/>
</dbReference>
<dbReference type="InterPro" id="IPR036264">
    <property type="entry name" value="Bact_exopeptidase_dim_dom"/>
</dbReference>
<gene>
    <name evidence="3" type="ORF">ACFO5R_19725</name>
</gene>
<dbReference type="InterPro" id="IPR052030">
    <property type="entry name" value="Peptidase_M20/M20A_hydrolases"/>
</dbReference>
<dbReference type="InterPro" id="IPR017439">
    <property type="entry name" value="Amidohydrolase"/>
</dbReference>
<feature type="binding site" evidence="1">
    <location>
        <position position="191"/>
    </location>
    <ligand>
        <name>Mn(2+)</name>
        <dbReference type="ChEBI" id="CHEBI:29035"/>
        <label>2</label>
    </ligand>
</feature>
<dbReference type="Gene3D" id="3.40.630.10">
    <property type="entry name" value="Zn peptidases"/>
    <property type="match status" value="2"/>
</dbReference>
<feature type="binding site" evidence="1">
    <location>
        <position position="215"/>
    </location>
    <ligand>
        <name>Mn(2+)</name>
        <dbReference type="ChEBI" id="CHEBI:29035"/>
        <label>2</label>
    </ligand>
</feature>
<dbReference type="PIRSF" id="PIRSF005962">
    <property type="entry name" value="Pept_M20D_amidohydro"/>
    <property type="match status" value="1"/>
</dbReference>
<evidence type="ECO:0000256" key="1">
    <source>
        <dbReference type="PIRSR" id="PIRSR005962-1"/>
    </source>
</evidence>
<evidence type="ECO:0000313" key="4">
    <source>
        <dbReference type="Proteomes" id="UP001595898"/>
    </source>
</evidence>
<evidence type="ECO:0000313" key="3">
    <source>
        <dbReference type="EMBL" id="MFC4544160.1"/>
    </source>
</evidence>
<keyword evidence="1" id="KW-0464">Manganese</keyword>
<feature type="binding site" evidence="1">
    <location>
        <position position="411"/>
    </location>
    <ligand>
        <name>Mn(2+)</name>
        <dbReference type="ChEBI" id="CHEBI:29035"/>
        <label>2</label>
    </ligand>
</feature>
<dbReference type="SUPFAM" id="SSF55031">
    <property type="entry name" value="Bacterial exopeptidase dimerisation domain"/>
    <property type="match status" value="1"/>
</dbReference>
<keyword evidence="4" id="KW-1185">Reference proteome</keyword>
<protein>
    <submittedName>
        <fullName evidence="3">Amidohydrolase</fullName>
    </submittedName>
</protein>